<evidence type="ECO:0000256" key="4">
    <source>
        <dbReference type="SAM" id="Coils"/>
    </source>
</evidence>
<evidence type="ECO:0000313" key="7">
    <source>
        <dbReference type="RefSeq" id="XP_011497693.1"/>
    </source>
</evidence>
<name>A0AAJ6YGL7_9HYME</name>
<reference evidence="7" key="1">
    <citation type="submission" date="2025-08" db="UniProtKB">
        <authorList>
            <consortium name="RefSeq"/>
        </authorList>
    </citation>
    <scope>IDENTIFICATION</scope>
</reference>
<evidence type="ECO:0000256" key="1">
    <source>
        <dbReference type="ARBA" id="ARBA00004138"/>
    </source>
</evidence>
<protein>
    <submittedName>
        <fullName evidence="7">Arginine and glutamate-rich protein 1</fullName>
    </submittedName>
</protein>
<organism evidence="6 7">
    <name type="scientific">Ceratosolen solmsi marchali</name>
    <dbReference type="NCBI Taxonomy" id="326594"/>
    <lineage>
        <taxon>Eukaryota</taxon>
        <taxon>Metazoa</taxon>
        <taxon>Ecdysozoa</taxon>
        <taxon>Arthropoda</taxon>
        <taxon>Hexapoda</taxon>
        <taxon>Insecta</taxon>
        <taxon>Pterygota</taxon>
        <taxon>Neoptera</taxon>
        <taxon>Endopterygota</taxon>
        <taxon>Hymenoptera</taxon>
        <taxon>Apocrita</taxon>
        <taxon>Proctotrupomorpha</taxon>
        <taxon>Chalcidoidea</taxon>
        <taxon>Agaonidae</taxon>
        <taxon>Agaoninae</taxon>
        <taxon>Ceratosolen</taxon>
    </lineage>
</organism>
<dbReference type="PANTHER" id="PTHR31183">
    <property type="entry name" value="TRICHOPLEIN KERATIN FILAMENT-BINDING PROTEIN FAMILY MEMBER"/>
    <property type="match status" value="1"/>
</dbReference>
<feature type="coiled-coil region" evidence="4">
    <location>
        <begin position="127"/>
        <end position="161"/>
    </location>
</feature>
<feature type="region of interest" description="Disordered" evidence="5">
    <location>
        <begin position="372"/>
        <end position="425"/>
    </location>
</feature>
<sequence length="425" mass="50606">MDGDVATARTRAAVSSPRLVNVSGTANAPLAYRLRNVARRSKKKPKMPPDNRYEAIVEAIEDDKRFALLTQDERRHKRKLISINVQKIVDQGMEAYEEDLEVRRDNLRRLLLIEEADLTRELIQMVKDLEEKREMKLAAKAAEAEKEREFARQELLHEKQLQQFVLMNPKLREVRNRMRTEDTKRANVAQMADNEERRRLECERIAYWDQLMLDRNNAELTADAKSAKMRANHKRNLVKELREQMEAKSRYRPPEDLIDENVRILPMRDPLVEQQIKREKNRKLREDLEKQILESKRALEMRENEEKSLNEMTSALSIRPDISDIEQQQNREIRRREIFAYMENLRGFREVLAEREAKADEYAHRWVKEMNEKKSEAQRLAKEKKRRADHELKHAWDQQLENKRSLQQSELDPGNRGHPQLHLLC</sequence>
<dbReference type="GeneID" id="105362065"/>
<gene>
    <name evidence="7" type="primary">LOC105362065</name>
</gene>
<proteinExistence type="predicted"/>
<keyword evidence="4" id="KW-0175">Coiled coil</keyword>
<comment type="subcellular location">
    <subcellularLocation>
        <location evidence="1">Cell projection</location>
        <location evidence="1">Cilium</location>
    </subcellularLocation>
</comment>
<feature type="coiled-coil region" evidence="4">
    <location>
        <begin position="271"/>
        <end position="305"/>
    </location>
</feature>
<dbReference type="KEGG" id="csol:105362065"/>
<evidence type="ECO:0000256" key="2">
    <source>
        <dbReference type="ARBA" id="ARBA00023069"/>
    </source>
</evidence>
<dbReference type="InterPro" id="IPR043596">
    <property type="entry name" value="CFAP53/TCHP"/>
</dbReference>
<dbReference type="RefSeq" id="XP_011497693.1">
    <property type="nucleotide sequence ID" value="XM_011499391.1"/>
</dbReference>
<keyword evidence="3" id="KW-0966">Cell projection</keyword>
<dbReference type="Proteomes" id="UP000695007">
    <property type="component" value="Unplaced"/>
</dbReference>
<keyword evidence="6" id="KW-1185">Reference proteome</keyword>
<evidence type="ECO:0000256" key="5">
    <source>
        <dbReference type="SAM" id="MobiDB-lite"/>
    </source>
</evidence>
<evidence type="ECO:0000256" key="3">
    <source>
        <dbReference type="ARBA" id="ARBA00023273"/>
    </source>
</evidence>
<dbReference type="AlphaFoldDB" id="A0AAJ6YGL7"/>
<dbReference type="GO" id="GO:0005929">
    <property type="term" value="C:cilium"/>
    <property type="evidence" value="ECO:0007669"/>
    <property type="project" value="UniProtKB-SubCell"/>
</dbReference>
<dbReference type="PANTHER" id="PTHR31183:SF1">
    <property type="entry name" value="CILIA- AND FLAGELLA-ASSOCIATED PROTEIN 53"/>
    <property type="match status" value="1"/>
</dbReference>
<feature type="compositionally biased region" description="Basic and acidic residues" evidence="5">
    <location>
        <begin position="372"/>
        <end position="404"/>
    </location>
</feature>
<accession>A0AAJ6YGL7</accession>
<evidence type="ECO:0000313" key="6">
    <source>
        <dbReference type="Proteomes" id="UP000695007"/>
    </source>
</evidence>
<keyword evidence="2" id="KW-0969">Cilium</keyword>